<evidence type="ECO:0000259" key="1">
    <source>
        <dbReference type="Pfam" id="PF09791"/>
    </source>
</evidence>
<organism evidence="2 3">
    <name type="scientific">Pholiota conissans</name>
    <dbReference type="NCBI Taxonomy" id="109636"/>
    <lineage>
        <taxon>Eukaryota</taxon>
        <taxon>Fungi</taxon>
        <taxon>Dikarya</taxon>
        <taxon>Basidiomycota</taxon>
        <taxon>Agaricomycotina</taxon>
        <taxon>Agaricomycetes</taxon>
        <taxon>Agaricomycetidae</taxon>
        <taxon>Agaricales</taxon>
        <taxon>Agaricineae</taxon>
        <taxon>Strophariaceae</taxon>
        <taxon>Pholiota</taxon>
    </lineage>
</organism>
<proteinExistence type="predicted"/>
<name>A0A9P6CUT4_9AGAR</name>
<dbReference type="OrthoDB" id="10064411at2759"/>
<dbReference type="Proteomes" id="UP000807469">
    <property type="component" value="Unassembled WGS sequence"/>
</dbReference>
<protein>
    <recommendedName>
        <fullName evidence="1">Oxidoreductase-like domain-containing protein</fullName>
    </recommendedName>
</protein>
<sequence length="205" mass="22891">MLHSYKLHIFPSLGRRSITSVTHYHHNDITGGIQHTNQLRKASRGGQDLSNRWRRLENSVRQKAALSNKLEAFAEYDASVPKSSQSSTLVKTSAKPIQLFHGFEVPEEPSPPADDECCMSGCAVCVYDLYEESLEAYKEAVAGLRNSLSALHIPEAEWPAQIRPKESTSPSREGPRKEVILSAFEEMERRLAMQHQKEAEATASG</sequence>
<evidence type="ECO:0000313" key="3">
    <source>
        <dbReference type="Proteomes" id="UP000807469"/>
    </source>
</evidence>
<evidence type="ECO:0000313" key="2">
    <source>
        <dbReference type="EMBL" id="KAF9480936.1"/>
    </source>
</evidence>
<dbReference type="EMBL" id="MU155186">
    <property type="protein sequence ID" value="KAF9480936.1"/>
    <property type="molecule type" value="Genomic_DNA"/>
</dbReference>
<dbReference type="AlphaFoldDB" id="A0A9P6CUT4"/>
<dbReference type="Pfam" id="PF09791">
    <property type="entry name" value="Oxidored-like"/>
    <property type="match status" value="1"/>
</dbReference>
<dbReference type="PANTHER" id="PTHR21193">
    <property type="entry name" value="OXIDOREDUCTASE-LIKE DOMAIN-CONTAINING PROTEIN 1"/>
    <property type="match status" value="1"/>
</dbReference>
<dbReference type="InterPro" id="IPR019180">
    <property type="entry name" value="Oxidoreductase-like_N"/>
</dbReference>
<keyword evidence="3" id="KW-1185">Reference proteome</keyword>
<gene>
    <name evidence="2" type="ORF">BDN70DRAFT_876959</name>
</gene>
<comment type="caution">
    <text evidence="2">The sequence shown here is derived from an EMBL/GenBank/DDBJ whole genome shotgun (WGS) entry which is preliminary data.</text>
</comment>
<dbReference type="PANTHER" id="PTHR21193:SF3">
    <property type="entry name" value="OXIDOREDUCTASE-LIKE DOMAIN-CONTAINING PROTEIN 1"/>
    <property type="match status" value="1"/>
</dbReference>
<feature type="domain" description="Oxidoreductase-like" evidence="1">
    <location>
        <begin position="100"/>
        <end position="143"/>
    </location>
</feature>
<accession>A0A9P6CUT4</accession>
<dbReference type="InterPro" id="IPR039251">
    <property type="entry name" value="OXLD1"/>
</dbReference>
<reference evidence="2" key="1">
    <citation type="submission" date="2020-11" db="EMBL/GenBank/DDBJ databases">
        <authorList>
            <consortium name="DOE Joint Genome Institute"/>
            <person name="Ahrendt S."/>
            <person name="Riley R."/>
            <person name="Andreopoulos W."/>
            <person name="Labutti K."/>
            <person name="Pangilinan J."/>
            <person name="Ruiz-Duenas F.J."/>
            <person name="Barrasa J.M."/>
            <person name="Sanchez-Garcia M."/>
            <person name="Camarero S."/>
            <person name="Miyauchi S."/>
            <person name="Serrano A."/>
            <person name="Linde D."/>
            <person name="Babiker R."/>
            <person name="Drula E."/>
            <person name="Ayuso-Fernandez I."/>
            <person name="Pacheco R."/>
            <person name="Padilla G."/>
            <person name="Ferreira P."/>
            <person name="Barriuso J."/>
            <person name="Kellner H."/>
            <person name="Castanera R."/>
            <person name="Alfaro M."/>
            <person name="Ramirez L."/>
            <person name="Pisabarro A.G."/>
            <person name="Kuo A."/>
            <person name="Tritt A."/>
            <person name="Lipzen A."/>
            <person name="He G."/>
            <person name="Yan M."/>
            <person name="Ng V."/>
            <person name="Cullen D."/>
            <person name="Martin F."/>
            <person name="Rosso M.-N."/>
            <person name="Henrissat B."/>
            <person name="Hibbett D."/>
            <person name="Martinez A.T."/>
            <person name="Grigoriev I.V."/>
        </authorList>
    </citation>
    <scope>NUCLEOTIDE SEQUENCE</scope>
    <source>
        <strain evidence="2">CIRM-BRFM 674</strain>
    </source>
</reference>
<dbReference type="GO" id="GO:0005739">
    <property type="term" value="C:mitochondrion"/>
    <property type="evidence" value="ECO:0007669"/>
    <property type="project" value="TreeGrafter"/>
</dbReference>